<protein>
    <submittedName>
        <fullName evidence="2">Very-short-patch-repair endonuclease</fullName>
    </submittedName>
</protein>
<dbReference type="InterPro" id="IPR047216">
    <property type="entry name" value="Endonuclease_DUF559_bact"/>
</dbReference>
<evidence type="ECO:0000313" key="3">
    <source>
        <dbReference type="Proteomes" id="UP000198588"/>
    </source>
</evidence>
<dbReference type="OrthoDB" id="9798754at2"/>
<dbReference type="GO" id="GO:0004519">
    <property type="term" value="F:endonuclease activity"/>
    <property type="evidence" value="ECO:0007669"/>
    <property type="project" value="UniProtKB-KW"/>
</dbReference>
<gene>
    <name evidence="2" type="ORF">SAMN02927914_03178</name>
</gene>
<organism evidence="2 3">
    <name type="scientific">Mesorhizobium qingshengii</name>
    <dbReference type="NCBI Taxonomy" id="1165689"/>
    <lineage>
        <taxon>Bacteria</taxon>
        <taxon>Pseudomonadati</taxon>
        <taxon>Pseudomonadota</taxon>
        <taxon>Alphaproteobacteria</taxon>
        <taxon>Hyphomicrobiales</taxon>
        <taxon>Phyllobacteriaceae</taxon>
        <taxon>Mesorhizobium</taxon>
    </lineage>
</organism>
<keyword evidence="2" id="KW-0378">Hydrolase</keyword>
<dbReference type="AlphaFoldDB" id="A0A1G5YCY4"/>
<dbReference type="Pfam" id="PF04480">
    <property type="entry name" value="DUF559"/>
    <property type="match status" value="1"/>
</dbReference>
<name>A0A1G5YCY4_9HYPH</name>
<proteinExistence type="predicted"/>
<dbReference type="STRING" id="1165689.SAMN02927914_03178"/>
<reference evidence="2 3" key="1">
    <citation type="submission" date="2016-10" db="EMBL/GenBank/DDBJ databases">
        <authorList>
            <person name="de Groot N.N."/>
        </authorList>
    </citation>
    <scope>NUCLEOTIDE SEQUENCE [LARGE SCALE GENOMIC DNA]</scope>
    <source>
        <strain evidence="2 3">CGMCC 1.12097</strain>
    </source>
</reference>
<dbReference type="EMBL" id="FMXM01000009">
    <property type="protein sequence ID" value="SDA80581.1"/>
    <property type="molecule type" value="Genomic_DNA"/>
</dbReference>
<dbReference type="InterPro" id="IPR007569">
    <property type="entry name" value="DUF559"/>
</dbReference>
<evidence type="ECO:0000259" key="1">
    <source>
        <dbReference type="Pfam" id="PF04480"/>
    </source>
</evidence>
<dbReference type="RefSeq" id="WP_091579052.1">
    <property type="nucleotide sequence ID" value="NZ_FMXM01000009.1"/>
</dbReference>
<feature type="domain" description="DUF559" evidence="1">
    <location>
        <begin position="9"/>
        <end position="112"/>
    </location>
</feature>
<keyword evidence="2" id="KW-0255">Endonuclease</keyword>
<dbReference type="Proteomes" id="UP000198588">
    <property type="component" value="Unassembled WGS sequence"/>
</dbReference>
<dbReference type="CDD" id="cd01038">
    <property type="entry name" value="Endonuclease_DUF559"/>
    <property type="match status" value="1"/>
</dbReference>
<dbReference type="InterPro" id="IPR011335">
    <property type="entry name" value="Restrct_endonuc-II-like"/>
</dbReference>
<dbReference type="PANTHER" id="PTHR38590">
    <property type="entry name" value="BLL0828 PROTEIN"/>
    <property type="match status" value="1"/>
</dbReference>
<evidence type="ECO:0000313" key="2">
    <source>
        <dbReference type="EMBL" id="SDA80581.1"/>
    </source>
</evidence>
<dbReference type="SUPFAM" id="SSF52980">
    <property type="entry name" value="Restriction endonuclease-like"/>
    <property type="match status" value="1"/>
</dbReference>
<keyword evidence="2" id="KW-0540">Nuclease</keyword>
<sequence>MRGPEIETTGRARRLRQSDNDAENALWLELRDRRLNGHKFVRQFPIGSYFADFACRECRLVVEIDGSQHADNKYDEARDRSMVSNGWSVLRFWNVDVLKSREEVLETILAAIEGRLETHIETHELRFVAAKGYGETCP</sequence>
<dbReference type="PANTHER" id="PTHR38590:SF1">
    <property type="entry name" value="BLL0828 PROTEIN"/>
    <property type="match status" value="1"/>
</dbReference>
<accession>A0A1G5YCY4</accession>
<dbReference type="Gene3D" id="3.40.960.10">
    <property type="entry name" value="VSR Endonuclease"/>
    <property type="match status" value="1"/>
</dbReference>